<dbReference type="Proteomes" id="UP001162992">
    <property type="component" value="Chromosome 13"/>
</dbReference>
<sequence>MTWGQVTATIYGFIRDAKYTQAIRLLEEQLHLLPDSQAALSLLGYCHYFAGDYVAAASMYSKLVGMHATEEKYRLYHAQSLYKAGMLVDAHKACMTIEGKHNDIKNLQACIRYDEGDFAGSRFLLEQIADESFDAMINLGCCLYKDGDYQGAYAKFSDAMNALGFQPDLAYNKALCLYSLRHSDSALKNLEDIFEYGVREHPELGVGSHMEGMEPFTVGNSQTLKDSALVEAFNLKAGIEYNSGNIEAAKGALFEMPPRAEEELDPVTLHNQALMNMDTEPTSGFRKLNFLLQNPPFPPELSGNLLLLYCKPSHAFLDLAADLIAEHSNTIFKSISQDLYDFVNAMILTQTSQEDAYLKFNELASHHTEVLRHLTKQMEDTRVSCYQDTQKRALADYSDALEKYIPVVMAMAKIFWDKENYTQVGRIFHQSADLCSEHPIWRLNVAHTFFMQGNKYQEAIHYYQPLVTKSGGDTLSVPAIVLANLCVSYIMTSQNEEAEDLMRKIEKDEERAQYENPERQNLHLCIVNLVIGTLYCAKQNFEFGVSRIIRSLEPCSKKLETDTWFYAKRCFLALLDNLAKQMIVLKDTTYADLDNFLEEADKCGKTILIQHSSTDLQGTTSLSQAHAGTVSLSYEARIIKRMFLKLRE</sequence>
<comment type="caution">
    <text evidence="1">The sequence shown here is derived from an EMBL/GenBank/DDBJ whole genome shotgun (WGS) entry which is preliminary data.</text>
</comment>
<reference evidence="2" key="1">
    <citation type="journal article" date="2024" name="Proc. Natl. Acad. Sci. U.S.A.">
        <title>Extraordinary preservation of gene collinearity over three hundred million years revealed in homosporous lycophytes.</title>
        <authorList>
            <person name="Li C."/>
            <person name="Wickell D."/>
            <person name="Kuo L.Y."/>
            <person name="Chen X."/>
            <person name="Nie B."/>
            <person name="Liao X."/>
            <person name="Peng D."/>
            <person name="Ji J."/>
            <person name="Jenkins J."/>
            <person name="Williams M."/>
            <person name="Shu S."/>
            <person name="Plott C."/>
            <person name="Barry K."/>
            <person name="Rajasekar S."/>
            <person name="Grimwood J."/>
            <person name="Han X."/>
            <person name="Sun S."/>
            <person name="Hou Z."/>
            <person name="He W."/>
            <person name="Dai G."/>
            <person name="Sun C."/>
            <person name="Schmutz J."/>
            <person name="Leebens-Mack J.H."/>
            <person name="Li F.W."/>
            <person name="Wang L."/>
        </authorList>
    </citation>
    <scope>NUCLEOTIDE SEQUENCE [LARGE SCALE GENOMIC DNA]</scope>
    <source>
        <strain evidence="2">cv. PW_Plant_1</strain>
    </source>
</reference>
<organism evidence="1 2">
    <name type="scientific">Diphasiastrum complanatum</name>
    <name type="common">Issler's clubmoss</name>
    <name type="synonym">Lycopodium complanatum</name>
    <dbReference type="NCBI Taxonomy" id="34168"/>
    <lineage>
        <taxon>Eukaryota</taxon>
        <taxon>Viridiplantae</taxon>
        <taxon>Streptophyta</taxon>
        <taxon>Embryophyta</taxon>
        <taxon>Tracheophyta</taxon>
        <taxon>Lycopodiopsida</taxon>
        <taxon>Lycopodiales</taxon>
        <taxon>Lycopodiaceae</taxon>
        <taxon>Lycopodioideae</taxon>
        <taxon>Diphasiastrum</taxon>
    </lineage>
</organism>
<proteinExistence type="predicted"/>
<evidence type="ECO:0000313" key="2">
    <source>
        <dbReference type="Proteomes" id="UP001162992"/>
    </source>
</evidence>
<keyword evidence="2" id="KW-1185">Reference proteome</keyword>
<name>A0ACC2BXA3_DIPCM</name>
<gene>
    <name evidence="1" type="ORF">O6H91_13G076100</name>
</gene>
<dbReference type="EMBL" id="CM055104">
    <property type="protein sequence ID" value="KAJ7534032.1"/>
    <property type="molecule type" value="Genomic_DNA"/>
</dbReference>
<accession>A0ACC2BXA3</accession>
<protein>
    <submittedName>
        <fullName evidence="1">Uncharacterized protein</fullName>
    </submittedName>
</protein>
<evidence type="ECO:0000313" key="1">
    <source>
        <dbReference type="EMBL" id="KAJ7534032.1"/>
    </source>
</evidence>